<dbReference type="NCBIfam" id="TIGR02857">
    <property type="entry name" value="CydD"/>
    <property type="match status" value="1"/>
</dbReference>
<gene>
    <name evidence="11" type="primary">cydD</name>
    <name evidence="11" type="ORF">ACFQBT_00450</name>
</gene>
<accession>A0ABW2AMY0</accession>
<feature type="domain" description="ABC transmembrane type-1" evidence="10">
    <location>
        <begin position="563"/>
        <end position="841"/>
    </location>
</feature>
<feature type="region of interest" description="Disordered" evidence="7">
    <location>
        <begin position="524"/>
        <end position="547"/>
    </location>
</feature>
<dbReference type="EMBL" id="JBHSWJ010000002">
    <property type="protein sequence ID" value="MFC6712405.1"/>
    <property type="molecule type" value="Genomic_DNA"/>
</dbReference>
<dbReference type="Pfam" id="PF00664">
    <property type="entry name" value="ABC_membrane"/>
    <property type="match status" value="2"/>
</dbReference>
<keyword evidence="6 8" id="KW-0472">Membrane</keyword>
<dbReference type="Gene3D" id="3.40.50.300">
    <property type="entry name" value="P-loop containing nucleotide triphosphate hydrolases"/>
    <property type="match status" value="2"/>
</dbReference>
<evidence type="ECO:0000259" key="10">
    <source>
        <dbReference type="PROSITE" id="PS50929"/>
    </source>
</evidence>
<evidence type="ECO:0000256" key="5">
    <source>
        <dbReference type="ARBA" id="ARBA00022989"/>
    </source>
</evidence>
<evidence type="ECO:0000256" key="3">
    <source>
        <dbReference type="ARBA" id="ARBA00022741"/>
    </source>
</evidence>
<dbReference type="InterPro" id="IPR027417">
    <property type="entry name" value="P-loop_NTPase"/>
</dbReference>
<comment type="caution">
    <text evidence="11">The sequence shown here is derived from an EMBL/GenBank/DDBJ whole genome shotgun (WGS) entry which is preliminary data.</text>
</comment>
<dbReference type="CDD" id="cd18584">
    <property type="entry name" value="ABC_6TM_AarD_CydD"/>
    <property type="match status" value="1"/>
</dbReference>
<dbReference type="InterPro" id="IPR039421">
    <property type="entry name" value="Type_1_exporter"/>
</dbReference>
<comment type="subcellular location">
    <subcellularLocation>
        <location evidence="1">Cell membrane</location>
        <topology evidence="1">Multi-pass membrane protein</topology>
    </subcellularLocation>
</comment>
<protein>
    <submittedName>
        <fullName evidence="11">Thiol reductant ABC exporter subunit CydD</fullName>
    </submittedName>
</protein>
<sequence length="1093" mass="114602">MRPFDPRLIKQVPATRFPIAVIAALGVVAGILAVAQAFAIAALVVAVVHGHDLRTPAAAVLAVLIARGLVTGAGDLAAAWAGSRISSALRERFLAGVLHQPADERAESGTLVTLATAGAASVEPYVARYLPSLITAAVVPPLVLLALLLTDWPSFLIVVLTLPLLPLFAVLIGRHTQAQVDKRWAASNRLAGHFLDVMRGLPTLVGYQRAEHQVGVVSQVSDQHRKATNRTLRTAFLSSAALELLATICVAMVAVAVGLRLAGGHMLLGVGLTAILLAPEAYWPIRRVGQEFHTAADGVQAIDALLAGTPSTPEPAGEGTLAATDLTYRYPGTEHDVIRDLSLSLEPGLTAIVGESGAGKTTLLELLAGLRTPTSGTVRGPRTHLVTQRPLLIPGTVADNLLLGNDASTQDLRKAMQRTGFDTVAASLPDGLDSPVGDDGSGLSAGQRGLLALTRAVLDPSAVILLDEPTAHLDTSVSSGVDDALRILSQDRTIAVVTHDPMLTMYADRVITVPVASRAESVPTPVATDAAAAHQPLAQPSSPEPAVPQRRPVLWPAKGVVPAALVGSLATMCGVALTATSGWLIVQASLRPVVLTLLVAIVAVRTFGIGRPVLRYTERLLSHNAALRDLTLRRTALFARLIPLTPARLGRHRRGDVLNLAVHDLDDEVDAQVRVLVPAIGTILTLLIAVLVATVLLTVTGLVLLAIALVVLLIGVLGFVLERRAQPDVLETRSDIAAVAELATSNATALQGIHAQQPVLSRLREAQARSARVSLSAATARATGDTLSLMTVGVATVAIAVLTGHAVADQRISLPVAGLLTLLPVALTDVLTSVPDIVNALCRSLIARRRLTALTDQEPAVRDRSAATTPPVPQRPTLELAQVNASWDDVHDALRHADLKVAPGEHIALVGDNGAGKSTALAVLARQLEPTAGRYTLDGLEVGTWAPDDVRRLVALVDDEPHVFAGSVRANLLLARPHATDHEVTSALVDSGLGHWLSGLPHGLDTMLGTGQRGVSGGERTRLAIARAVLSGRPVVLLDEPVAHLDVPTARSVLSDVQVALRESSLVIVSHQQIGLEGCDRVVALRERQEVNR</sequence>
<feature type="transmembrane region" description="Helical" evidence="8">
    <location>
        <begin position="235"/>
        <end position="259"/>
    </location>
</feature>
<dbReference type="SUPFAM" id="SSF90123">
    <property type="entry name" value="ABC transporter transmembrane region"/>
    <property type="match status" value="2"/>
</dbReference>
<dbReference type="InterPro" id="IPR014216">
    <property type="entry name" value="ABC_transptr_CydD"/>
</dbReference>
<dbReference type="PROSITE" id="PS50929">
    <property type="entry name" value="ABC_TM1F"/>
    <property type="match status" value="2"/>
</dbReference>
<dbReference type="Gene3D" id="1.20.1560.10">
    <property type="entry name" value="ABC transporter type 1, transmembrane domain"/>
    <property type="match status" value="2"/>
</dbReference>
<dbReference type="PROSITE" id="PS50893">
    <property type="entry name" value="ABC_TRANSPORTER_2"/>
    <property type="match status" value="2"/>
</dbReference>
<feature type="transmembrane region" description="Helical" evidence="8">
    <location>
        <begin position="702"/>
        <end position="721"/>
    </location>
</feature>
<keyword evidence="12" id="KW-1185">Reference proteome</keyword>
<dbReference type="Proteomes" id="UP001596356">
    <property type="component" value="Unassembled WGS sequence"/>
</dbReference>
<dbReference type="InterPro" id="IPR017871">
    <property type="entry name" value="ABC_transporter-like_CS"/>
</dbReference>
<dbReference type="InterPro" id="IPR003593">
    <property type="entry name" value="AAA+_ATPase"/>
</dbReference>
<feature type="transmembrane region" description="Helical" evidence="8">
    <location>
        <begin position="675"/>
        <end position="696"/>
    </location>
</feature>
<feature type="transmembrane region" description="Helical" evidence="8">
    <location>
        <begin position="787"/>
        <end position="808"/>
    </location>
</feature>
<keyword evidence="5 8" id="KW-1133">Transmembrane helix</keyword>
<evidence type="ECO:0000259" key="9">
    <source>
        <dbReference type="PROSITE" id="PS50893"/>
    </source>
</evidence>
<name>A0ABW2AMY0_9MICO</name>
<evidence type="ECO:0000256" key="6">
    <source>
        <dbReference type="ARBA" id="ARBA00023136"/>
    </source>
</evidence>
<dbReference type="RefSeq" id="WP_377819867.1">
    <property type="nucleotide sequence ID" value="NZ_JBHSWJ010000002.1"/>
</dbReference>
<dbReference type="PANTHER" id="PTHR24221">
    <property type="entry name" value="ATP-BINDING CASSETTE SUB-FAMILY B"/>
    <property type="match status" value="1"/>
</dbReference>
<reference evidence="12" key="1">
    <citation type="journal article" date="2019" name="Int. J. Syst. Evol. Microbiol.">
        <title>The Global Catalogue of Microorganisms (GCM) 10K type strain sequencing project: providing services to taxonomists for standard genome sequencing and annotation.</title>
        <authorList>
            <consortium name="The Broad Institute Genomics Platform"/>
            <consortium name="The Broad Institute Genome Sequencing Center for Infectious Disease"/>
            <person name="Wu L."/>
            <person name="Ma J."/>
        </authorList>
    </citation>
    <scope>NUCLEOTIDE SEQUENCE [LARGE SCALE GENOMIC DNA]</scope>
    <source>
        <strain evidence="12">NBRC 106593</strain>
    </source>
</reference>
<evidence type="ECO:0000256" key="1">
    <source>
        <dbReference type="ARBA" id="ARBA00004651"/>
    </source>
</evidence>
<dbReference type="Pfam" id="PF00005">
    <property type="entry name" value="ABC_tran"/>
    <property type="match status" value="2"/>
</dbReference>
<evidence type="ECO:0000313" key="11">
    <source>
        <dbReference type="EMBL" id="MFC6712405.1"/>
    </source>
</evidence>
<evidence type="ECO:0000256" key="4">
    <source>
        <dbReference type="ARBA" id="ARBA00022840"/>
    </source>
</evidence>
<dbReference type="PANTHER" id="PTHR24221:SF590">
    <property type="entry name" value="COMPONENT LINKED WITH THE ASSEMBLY OF CYTOCHROME' TRANSPORT TRANSMEMBRANE ATP-BINDING PROTEIN ABC TRANSPORTER CYDD-RELATED"/>
    <property type="match status" value="1"/>
</dbReference>
<feature type="transmembrane region" description="Helical" evidence="8">
    <location>
        <begin position="592"/>
        <end position="614"/>
    </location>
</feature>
<keyword evidence="4" id="KW-0067">ATP-binding</keyword>
<dbReference type="InterPro" id="IPR003439">
    <property type="entry name" value="ABC_transporter-like_ATP-bd"/>
</dbReference>
<feature type="transmembrane region" description="Helical" evidence="8">
    <location>
        <begin position="21"/>
        <end position="47"/>
    </location>
</feature>
<dbReference type="SMART" id="SM00382">
    <property type="entry name" value="AAA"/>
    <property type="match status" value="2"/>
</dbReference>
<feature type="transmembrane region" description="Helical" evidence="8">
    <location>
        <begin position="560"/>
        <end position="586"/>
    </location>
</feature>
<dbReference type="InterPro" id="IPR011527">
    <property type="entry name" value="ABC1_TM_dom"/>
</dbReference>
<evidence type="ECO:0000256" key="2">
    <source>
        <dbReference type="ARBA" id="ARBA00022692"/>
    </source>
</evidence>
<dbReference type="SUPFAM" id="SSF52540">
    <property type="entry name" value="P-loop containing nucleoside triphosphate hydrolases"/>
    <property type="match status" value="2"/>
</dbReference>
<evidence type="ECO:0000256" key="7">
    <source>
        <dbReference type="SAM" id="MobiDB-lite"/>
    </source>
</evidence>
<keyword evidence="3" id="KW-0547">Nucleotide-binding</keyword>
<organism evidence="11 12">
    <name type="scientific">Branchiibius cervicis</name>
    <dbReference type="NCBI Taxonomy" id="908252"/>
    <lineage>
        <taxon>Bacteria</taxon>
        <taxon>Bacillati</taxon>
        <taxon>Actinomycetota</taxon>
        <taxon>Actinomycetes</taxon>
        <taxon>Micrococcales</taxon>
        <taxon>Dermacoccaceae</taxon>
        <taxon>Branchiibius</taxon>
    </lineage>
</organism>
<feature type="domain" description="ABC transporter" evidence="9">
    <location>
        <begin position="878"/>
        <end position="1091"/>
    </location>
</feature>
<evidence type="ECO:0000313" key="12">
    <source>
        <dbReference type="Proteomes" id="UP001596356"/>
    </source>
</evidence>
<feature type="domain" description="ABC transporter" evidence="9">
    <location>
        <begin position="321"/>
        <end position="540"/>
    </location>
</feature>
<feature type="transmembrane region" description="Helical" evidence="8">
    <location>
        <begin position="265"/>
        <end position="283"/>
    </location>
</feature>
<proteinExistence type="predicted"/>
<dbReference type="PROSITE" id="PS00211">
    <property type="entry name" value="ABC_TRANSPORTER_1"/>
    <property type="match status" value="1"/>
</dbReference>
<feature type="transmembrane region" description="Helical" evidence="8">
    <location>
        <begin position="129"/>
        <end position="149"/>
    </location>
</feature>
<dbReference type="NCBIfam" id="TIGR02868">
    <property type="entry name" value="CydC"/>
    <property type="match status" value="1"/>
</dbReference>
<dbReference type="InterPro" id="IPR014223">
    <property type="entry name" value="ABC_CydC/D"/>
</dbReference>
<feature type="transmembrane region" description="Helical" evidence="8">
    <location>
        <begin position="59"/>
        <end position="82"/>
    </location>
</feature>
<feature type="transmembrane region" description="Helical" evidence="8">
    <location>
        <begin position="155"/>
        <end position="173"/>
    </location>
</feature>
<feature type="domain" description="ABC transmembrane type-1" evidence="10">
    <location>
        <begin position="20"/>
        <end position="297"/>
    </location>
</feature>
<keyword evidence="2 8" id="KW-0812">Transmembrane</keyword>
<evidence type="ECO:0000256" key="8">
    <source>
        <dbReference type="SAM" id="Phobius"/>
    </source>
</evidence>
<dbReference type="InterPro" id="IPR036640">
    <property type="entry name" value="ABC1_TM_sf"/>
</dbReference>
<feature type="compositionally biased region" description="Low complexity" evidence="7">
    <location>
        <begin position="524"/>
        <end position="533"/>
    </location>
</feature>